<dbReference type="PANTHER" id="PTHR24345">
    <property type="entry name" value="SERINE/THREONINE-PROTEIN KINASE PLK"/>
    <property type="match status" value="1"/>
</dbReference>
<evidence type="ECO:0000259" key="2">
    <source>
        <dbReference type="PROSITE" id="PS50011"/>
    </source>
</evidence>
<feature type="compositionally biased region" description="Basic and acidic residues" evidence="1">
    <location>
        <begin position="18"/>
        <end position="28"/>
    </location>
</feature>
<keyword evidence="4" id="KW-1185">Reference proteome</keyword>
<evidence type="ECO:0000313" key="3">
    <source>
        <dbReference type="EMBL" id="KAJ6216784.1"/>
    </source>
</evidence>
<dbReference type="GO" id="GO:0004672">
    <property type="term" value="F:protein kinase activity"/>
    <property type="evidence" value="ECO:0007669"/>
    <property type="project" value="InterPro"/>
</dbReference>
<dbReference type="EMBL" id="JAPWDV010000003">
    <property type="protein sequence ID" value="KAJ6216784.1"/>
    <property type="molecule type" value="Genomic_DNA"/>
</dbReference>
<evidence type="ECO:0000256" key="1">
    <source>
        <dbReference type="SAM" id="MobiDB-lite"/>
    </source>
</evidence>
<feature type="domain" description="Protein kinase" evidence="2">
    <location>
        <begin position="98"/>
        <end position="363"/>
    </location>
</feature>
<name>A0A9Q0M0R4_BLOTA</name>
<comment type="caution">
    <text evidence="3">The sequence shown here is derived from an EMBL/GenBank/DDBJ whole genome shotgun (WGS) entry which is preliminary data.</text>
</comment>
<dbReference type="PANTHER" id="PTHR24345:SF87">
    <property type="entry name" value="TBC1 DOMAIN CONTAINING KINASE"/>
    <property type="match status" value="1"/>
</dbReference>
<dbReference type="Pfam" id="PF00069">
    <property type="entry name" value="Pkinase"/>
    <property type="match status" value="1"/>
</dbReference>
<organism evidence="3 4">
    <name type="scientific">Blomia tropicalis</name>
    <name type="common">Mite</name>
    <dbReference type="NCBI Taxonomy" id="40697"/>
    <lineage>
        <taxon>Eukaryota</taxon>
        <taxon>Metazoa</taxon>
        <taxon>Ecdysozoa</taxon>
        <taxon>Arthropoda</taxon>
        <taxon>Chelicerata</taxon>
        <taxon>Arachnida</taxon>
        <taxon>Acari</taxon>
        <taxon>Acariformes</taxon>
        <taxon>Sarcoptiformes</taxon>
        <taxon>Astigmata</taxon>
        <taxon>Glycyphagoidea</taxon>
        <taxon>Echimyopodidae</taxon>
        <taxon>Blomia</taxon>
    </lineage>
</organism>
<dbReference type="SMART" id="SM00220">
    <property type="entry name" value="S_TKc"/>
    <property type="match status" value="1"/>
</dbReference>
<feature type="region of interest" description="Disordered" evidence="1">
    <location>
        <begin position="18"/>
        <end position="54"/>
    </location>
</feature>
<dbReference type="PROSITE" id="PS50011">
    <property type="entry name" value="PROTEIN_KINASE_DOM"/>
    <property type="match status" value="1"/>
</dbReference>
<dbReference type="InterPro" id="IPR000719">
    <property type="entry name" value="Prot_kinase_dom"/>
</dbReference>
<dbReference type="AlphaFoldDB" id="A0A9Q0M0R4"/>
<protein>
    <recommendedName>
        <fullName evidence="2">Protein kinase domain-containing protein</fullName>
    </recommendedName>
</protein>
<dbReference type="SUPFAM" id="SSF56112">
    <property type="entry name" value="Protein kinase-like (PK-like)"/>
    <property type="match status" value="1"/>
</dbReference>
<dbReference type="Proteomes" id="UP001142055">
    <property type="component" value="Chromosome 3"/>
</dbReference>
<reference evidence="3" key="1">
    <citation type="submission" date="2022-12" db="EMBL/GenBank/DDBJ databases">
        <title>Genome assemblies of Blomia tropicalis.</title>
        <authorList>
            <person name="Cui Y."/>
        </authorList>
    </citation>
    <scope>NUCLEOTIDE SEQUENCE</scope>
    <source>
        <tissue evidence="3">Adult mites</tissue>
    </source>
</reference>
<dbReference type="GO" id="GO:0005634">
    <property type="term" value="C:nucleus"/>
    <property type="evidence" value="ECO:0007669"/>
    <property type="project" value="TreeGrafter"/>
</dbReference>
<dbReference type="InterPro" id="IPR011009">
    <property type="entry name" value="Kinase-like_dom_sf"/>
</dbReference>
<accession>A0A9Q0M0R4</accession>
<proteinExistence type="predicted"/>
<gene>
    <name evidence="3" type="ORF">RDWZM_007941</name>
</gene>
<sequence>MPYYTREMVKYMNKQWKIDHPDDADPNGKQRVTPSNVDINDYNRNNKNENKNNNALTFDEKRLAYQRNLLRLQVERINRLEGAISTSSAKQFSKYEYDIEGEEASIGSRHTTYWCKHSDFNTIPMVLTVFSDNHPNPFYLKVLRHLGKKHPYILQTWDIFIDDNNRILLFQEYANRSDMGSLIKSAPSSNITEALVVDWSRQLFKALDYLGDMGICHRNISPSHVLLSHHEMSVRLSGFTKAYIYWNIKKEDIEYIPCFHISCKPLDEPDYQAPEIYGDPHKEEFDPILADVWSYGAVIFYALSHGKYPHDWKRENKKIEKEIQSRVEQLNVASEGKQFMSSLLSTNALSRIPVNSIGQNAWFARFQDKGRAIGSSTRMKSS</sequence>
<dbReference type="GO" id="GO:0005524">
    <property type="term" value="F:ATP binding"/>
    <property type="evidence" value="ECO:0007669"/>
    <property type="project" value="InterPro"/>
</dbReference>
<evidence type="ECO:0000313" key="4">
    <source>
        <dbReference type="Proteomes" id="UP001142055"/>
    </source>
</evidence>
<dbReference type="Gene3D" id="1.10.510.10">
    <property type="entry name" value="Transferase(Phosphotransferase) domain 1"/>
    <property type="match status" value="1"/>
</dbReference>